<keyword evidence="3" id="KW-1185">Reference proteome</keyword>
<dbReference type="EMBL" id="MRCG01000008">
    <property type="protein sequence ID" value="OKH47782.1"/>
    <property type="molecule type" value="Genomic_DNA"/>
</dbReference>
<dbReference type="RefSeq" id="WP_073608741.1">
    <property type="nucleotide sequence ID" value="NZ_MRCG01000008.1"/>
</dbReference>
<feature type="chain" id="PRO_5013273427" evidence="1">
    <location>
        <begin position="31"/>
        <end position="144"/>
    </location>
</feature>
<feature type="signal peptide" evidence="1">
    <location>
        <begin position="1"/>
        <end position="30"/>
    </location>
</feature>
<dbReference type="Proteomes" id="UP000185557">
    <property type="component" value="Unassembled WGS sequence"/>
</dbReference>
<evidence type="ECO:0000313" key="3">
    <source>
        <dbReference type="Proteomes" id="UP000185557"/>
    </source>
</evidence>
<dbReference type="OrthoDB" id="463439at2"/>
<keyword evidence="1" id="KW-0732">Signal</keyword>
<organism evidence="2 3">
    <name type="scientific">Phormidium tenue NIES-30</name>
    <dbReference type="NCBI Taxonomy" id="549789"/>
    <lineage>
        <taxon>Bacteria</taxon>
        <taxon>Bacillati</taxon>
        <taxon>Cyanobacteriota</taxon>
        <taxon>Cyanophyceae</taxon>
        <taxon>Oscillatoriophycideae</taxon>
        <taxon>Oscillatoriales</taxon>
        <taxon>Oscillatoriaceae</taxon>
        <taxon>Phormidium</taxon>
    </lineage>
</organism>
<name>A0A1U7J513_9CYAN</name>
<accession>A0A1U7J513</accession>
<protein>
    <submittedName>
        <fullName evidence="2">Uncharacterized protein</fullName>
    </submittedName>
</protein>
<proteinExistence type="predicted"/>
<comment type="caution">
    <text evidence="2">The sequence shown here is derived from an EMBL/GenBank/DDBJ whole genome shotgun (WGS) entry which is preliminary data.</text>
</comment>
<reference evidence="2 3" key="1">
    <citation type="submission" date="2016-11" db="EMBL/GenBank/DDBJ databases">
        <title>Draft Genome Sequences of Nine Cyanobacterial Strains from Diverse Habitats.</title>
        <authorList>
            <person name="Zhu T."/>
            <person name="Hou S."/>
            <person name="Lu X."/>
            <person name="Hess W.R."/>
        </authorList>
    </citation>
    <scope>NUCLEOTIDE SEQUENCE [LARGE SCALE GENOMIC DNA]</scope>
    <source>
        <strain evidence="2 3">NIES-30</strain>
    </source>
</reference>
<evidence type="ECO:0000256" key="1">
    <source>
        <dbReference type="SAM" id="SignalP"/>
    </source>
</evidence>
<dbReference type="STRING" id="549789.NIES30_12435"/>
<gene>
    <name evidence="2" type="ORF">NIES30_12435</name>
</gene>
<sequence>MKKLVPTRFLIGGCLVSLAAWLWSVPAAVADPCTANCRSGQIQFTPGDRITVQVVNVGSRPLSLEQPPLLGPRLLYTGNTFETRLNWAGQPKPSFFFWSQERLPVRARLGRPSPNILRVELYNAPSEPSDRSITIEADGRVSVK</sequence>
<dbReference type="AlphaFoldDB" id="A0A1U7J513"/>
<evidence type="ECO:0000313" key="2">
    <source>
        <dbReference type="EMBL" id="OKH47782.1"/>
    </source>
</evidence>